<dbReference type="EMBL" id="MH646551">
    <property type="protein sequence ID" value="AZT86212.1"/>
    <property type="molecule type" value="Genomic_DNA"/>
</dbReference>
<evidence type="ECO:0000313" key="9">
    <source>
        <dbReference type="EMBL" id="QHW16935.1"/>
    </source>
</evidence>
<reference evidence="8" key="2">
    <citation type="submission" date="2020-01" db="EMBL/GenBank/DDBJ databases">
        <title>Global genomic diversity of Molluscum contagiosum virus.</title>
        <authorList>
            <person name="Zorec T.M."/>
            <person name="Skubic L."/>
            <person name="Hosnjak L."/>
            <person name="Trcko K."/>
            <person name="Poljak M."/>
        </authorList>
    </citation>
    <scope>NUCLEOTIDE SEQUENCE</scope>
    <source>
        <strain evidence="8">MCV1_P02S01A</strain>
        <strain evidence="9">MCV1_P02S01B</strain>
        <strain evidence="10">MCV1_P02S02A</strain>
    </source>
</reference>
<dbReference type="EMBL" id="MN931742">
    <property type="protein sequence ID" value="QHW16753.1"/>
    <property type="molecule type" value="Genomic_DNA"/>
</dbReference>
<dbReference type="Proteomes" id="UP000317426">
    <property type="component" value="Segment"/>
</dbReference>
<dbReference type="EMBL" id="MN931744">
    <property type="protein sequence ID" value="QHW17117.1"/>
    <property type="molecule type" value="Genomic_DNA"/>
</dbReference>
<dbReference type="EMBL" id="MN931743">
    <property type="protein sequence ID" value="QHW16935.1"/>
    <property type="molecule type" value="Genomic_DNA"/>
</dbReference>
<evidence type="ECO:0000256" key="5">
    <source>
        <dbReference type="ARBA" id="ARBA00023046"/>
    </source>
</evidence>
<evidence type="ECO:0000256" key="3">
    <source>
        <dbReference type="ARBA" id="ARBA00022844"/>
    </source>
</evidence>
<dbReference type="Proteomes" id="UP000602142">
    <property type="component" value="Segment"/>
</dbReference>
<evidence type="ECO:0000256" key="4">
    <source>
        <dbReference type="ARBA" id="ARBA00023026"/>
    </source>
</evidence>
<evidence type="ECO:0000313" key="7">
    <source>
        <dbReference type="EMBL" id="AZT86212.1"/>
    </source>
</evidence>
<dbReference type="PIRSF" id="PIRSF015793">
    <property type="entry name" value="VAC_EEV"/>
    <property type="match status" value="1"/>
</dbReference>
<dbReference type="GO" id="GO:0055036">
    <property type="term" value="C:virion membrane"/>
    <property type="evidence" value="ECO:0007669"/>
    <property type="project" value="UniProtKB-SubCell"/>
</dbReference>
<evidence type="ECO:0000256" key="1">
    <source>
        <dbReference type="ARBA" id="ARBA00004182"/>
    </source>
</evidence>
<reference evidence="7" key="1">
    <citation type="submission" date="2018-07" db="EMBL/GenBank/DDBJ databases">
        <title>Illumina sequencing of clinical samples for virus detection in a public health laboratory: a feasibility study.</title>
        <authorList>
            <person name="Huang B."/>
            <person name="Jennison A."/>
            <person name="Whiley D."/>
            <person name="McMahon J."/>
            <person name="Hewitson G."/>
            <person name="Graham R."/>
            <person name="De Jong A."/>
            <person name="Warrilow D."/>
        </authorList>
    </citation>
    <scope>NUCLEOTIDE SEQUENCE [LARGE SCALE GENOMIC DNA]</scope>
    <source>
        <strain evidence="7">Sercmolcont1</strain>
    </source>
</reference>
<sequence length="663" mass="73073">MRRLLGISCMTARASDTDEVRATLQKQPCSEVYARLPCGRGVVVSADTFQSTARLCALQSARVLAACPVREMPSPPAPALVMAALETDSFFSPQSSATPLAKILFHRASGEDNEDLLRALLQPGEPPGLSLTDINWWLQTRGLGRYCFMTLSTFRARELPRGSLTLIDDMVVGCLGYHAIWVKDPERYTRPEIDIHRYDVQAVAAPENWAPLRARTARAPMRAMLLYARASTGCTPPEPYMISVYPEGRVFFDADSGTGVIADFLHWLLSVFTEQERRLYLVGFLSSCYDLPLLRAYWPRADTGWRLLGHALVYRCRYTAVLLDAAPYAHGLCLREYCEHWAGASPRLPSEMESRADVLRRASASTEAAVHAARLLGTAVCAQQELLRRVMPTCDFAHFPDLSSMAIANAALLGACAHDARLFDPVQPDAVAFVRESMLHEHVGSLPRDAPGTRLHTMHVRSVIQHLARELYPTGKPYYTQTLNPGRLALALCKVRRRGNLQIPFLFSKRDPDALAFDAVLTSVDVNNAVRMGGYQIQVQGALEWERSEPVLAQGVQELLAAADAEGAAAADLVAWVARTPHLLQAHLAEYGPASGLLLAAFAVSYCRAQVHKVIAEVDNHYYSSHVRAHSYNCICVPPALSSVLPELDWGSALAVLSEPLEY</sequence>
<dbReference type="Proteomes" id="UP000610093">
    <property type="component" value="Segment"/>
</dbReference>
<keyword evidence="6" id="KW-0472">Membrane</keyword>
<gene>
    <name evidence="7" type="primary">MC019L</name>
    <name evidence="7" type="ORF">MOCVgp019</name>
</gene>
<proteinExistence type="predicted"/>
<organism evidence="7">
    <name type="scientific">Molluscum contagiosum virus</name>
    <dbReference type="NCBI Taxonomy" id="10279"/>
    <lineage>
        <taxon>Viruses</taxon>
        <taxon>Varidnaviria</taxon>
        <taxon>Bamfordvirae</taxon>
        <taxon>Nucleocytoviricota</taxon>
        <taxon>Pokkesviricetes</taxon>
        <taxon>Chitovirales</taxon>
        <taxon>Poxviridae</taxon>
        <taxon>Chordopoxvirinae</taxon>
        <taxon>Molluscipoxvirus</taxon>
        <taxon>Molluscipoxvirus molluscum</taxon>
    </lineage>
</organism>
<evidence type="ECO:0000256" key="6">
    <source>
        <dbReference type="ARBA" id="ARBA00023136"/>
    </source>
</evidence>
<dbReference type="Proteomes" id="UP000613226">
    <property type="component" value="Segment"/>
</dbReference>
<dbReference type="InterPro" id="IPR005005">
    <property type="entry name" value="Poxvirus_F12L"/>
</dbReference>
<accession>A0A3T0D1I3</accession>
<name>A0A3T0D1I3_9POXV</name>
<dbReference type="GO" id="GO:0016032">
    <property type="term" value="P:viral process"/>
    <property type="evidence" value="ECO:0007669"/>
    <property type="project" value="InterPro"/>
</dbReference>
<protein>
    <submittedName>
        <fullName evidence="7">MC019L</fullName>
    </submittedName>
</protein>
<evidence type="ECO:0000313" key="10">
    <source>
        <dbReference type="EMBL" id="QHW17117.1"/>
    </source>
</evidence>
<keyword evidence="5" id="KW-1039">Host endosome</keyword>
<dbReference type="Pfam" id="PF03337">
    <property type="entry name" value="Pox_F12L"/>
    <property type="match status" value="1"/>
</dbReference>
<evidence type="ECO:0000313" key="8">
    <source>
        <dbReference type="EMBL" id="QHW16753.1"/>
    </source>
</evidence>
<keyword evidence="4" id="KW-0843">Virulence</keyword>
<evidence type="ECO:0000256" key="2">
    <source>
        <dbReference type="ARBA" id="ARBA00004311"/>
    </source>
</evidence>
<keyword evidence="3" id="KW-0946">Virion</keyword>
<comment type="subcellular location">
    <subcellularLocation>
        <location evidence="2">Host endosome</location>
    </subcellularLocation>
    <subcellularLocation>
        <location evidence="1">Virion membrane</location>
    </subcellularLocation>
</comment>
<dbReference type="GO" id="GO:0044174">
    <property type="term" value="C:host cell endosome"/>
    <property type="evidence" value="ECO:0007669"/>
    <property type="project" value="UniProtKB-SubCell"/>
</dbReference>